<feature type="domain" description="N-acetyltransferase" evidence="1">
    <location>
        <begin position="55"/>
        <end position="137"/>
    </location>
</feature>
<accession>A0A5J6LJ43</accession>
<dbReference type="KEGG" id="nik:F5I99_18735"/>
<protein>
    <submittedName>
        <fullName evidence="2">GNAT family N-acetyltransferase</fullName>
    </submittedName>
</protein>
<gene>
    <name evidence="2" type="ORF">F5I99_18735</name>
</gene>
<dbReference type="PROSITE" id="PS51186">
    <property type="entry name" value="GNAT"/>
    <property type="match status" value="1"/>
</dbReference>
<evidence type="ECO:0000313" key="2">
    <source>
        <dbReference type="EMBL" id="QEW08356.1"/>
    </source>
</evidence>
<dbReference type="InterPro" id="IPR000182">
    <property type="entry name" value="GNAT_dom"/>
</dbReference>
<keyword evidence="3" id="KW-1185">Reference proteome</keyword>
<dbReference type="Gene3D" id="3.40.630.30">
    <property type="match status" value="1"/>
</dbReference>
<name>A0A5J6LJ43_9GAMM</name>
<proteinExistence type="predicted"/>
<dbReference type="AlphaFoldDB" id="A0A5J6LJ43"/>
<dbReference type="SUPFAM" id="SSF55729">
    <property type="entry name" value="Acyl-CoA N-acyltransferases (Nat)"/>
    <property type="match status" value="1"/>
</dbReference>
<dbReference type="CDD" id="cd04301">
    <property type="entry name" value="NAT_SF"/>
    <property type="match status" value="1"/>
</dbReference>
<dbReference type="EMBL" id="CP044222">
    <property type="protein sequence ID" value="QEW08356.1"/>
    <property type="molecule type" value="Genomic_DNA"/>
</dbReference>
<dbReference type="Pfam" id="PF00583">
    <property type="entry name" value="Acetyltransf_1"/>
    <property type="match status" value="1"/>
</dbReference>
<organism evidence="2 3">
    <name type="scientific">Nitrincola iocasae</name>
    <dbReference type="NCBI Taxonomy" id="2614693"/>
    <lineage>
        <taxon>Bacteria</taxon>
        <taxon>Pseudomonadati</taxon>
        <taxon>Pseudomonadota</taxon>
        <taxon>Gammaproteobacteria</taxon>
        <taxon>Oceanospirillales</taxon>
        <taxon>Oceanospirillaceae</taxon>
        <taxon>Nitrincola</taxon>
    </lineage>
</organism>
<keyword evidence="2" id="KW-0808">Transferase</keyword>
<dbReference type="GO" id="GO:0016747">
    <property type="term" value="F:acyltransferase activity, transferring groups other than amino-acyl groups"/>
    <property type="evidence" value="ECO:0007669"/>
    <property type="project" value="InterPro"/>
</dbReference>
<reference evidence="2 3" key="1">
    <citation type="submission" date="2019-09" db="EMBL/GenBank/DDBJ databases">
        <title>Nitrincola iocasae sp. nov., a bacterium isolated from the sediment collected at a cold seep field in South China Sea.</title>
        <authorList>
            <person name="Zhang H."/>
            <person name="Wang H."/>
            <person name="Li C."/>
        </authorList>
    </citation>
    <scope>NUCLEOTIDE SEQUENCE [LARGE SCALE GENOMIC DNA]</scope>
    <source>
        <strain evidence="2 3">KXZD1103</strain>
    </source>
</reference>
<sequence length="137" mass="15549">MPIDQHRRSPPPCSRYWRQDTHSSFTIVVDYFVSTSVGGTGITATMNNEVYPMSNILKYQKEHELELIFLLGKEPDWSSFLSDDAIDTFKKSLLESETFLCESKGKICGYLRALVDGFGIYISELYVAPEFRGNGFG</sequence>
<dbReference type="InterPro" id="IPR016181">
    <property type="entry name" value="Acyl_CoA_acyltransferase"/>
</dbReference>
<evidence type="ECO:0000313" key="3">
    <source>
        <dbReference type="Proteomes" id="UP000325606"/>
    </source>
</evidence>
<dbReference type="Proteomes" id="UP000325606">
    <property type="component" value="Chromosome"/>
</dbReference>
<evidence type="ECO:0000259" key="1">
    <source>
        <dbReference type="PROSITE" id="PS51186"/>
    </source>
</evidence>